<sequence>MRRIATLVALLPLAGCAVAPASHAVLPNDAVVGAGDPTRAAIIGSAYAFASPGTMAGRPDAAARAAAQVEFLATEIPAGPRWTGYDRLVGQELVAARDELRLALGVAPDAPPQVVVDALYNASRALRSGDQAAAALALPGPVFRDGPATLARLGDLPPLPRTRLATALTNQEFLRVEQDGRINGGGDGGKD</sequence>
<dbReference type="Proteomes" id="UP000600101">
    <property type="component" value="Unassembled WGS sequence"/>
</dbReference>
<feature type="chain" id="PRO_5040737274" evidence="1">
    <location>
        <begin position="25"/>
        <end position="191"/>
    </location>
</feature>
<organism evidence="2 3">
    <name type="scientific">Siccirubricoccus deserti</name>
    <dbReference type="NCBI Taxonomy" id="2013562"/>
    <lineage>
        <taxon>Bacteria</taxon>
        <taxon>Pseudomonadati</taxon>
        <taxon>Pseudomonadota</taxon>
        <taxon>Alphaproteobacteria</taxon>
        <taxon>Acetobacterales</taxon>
        <taxon>Roseomonadaceae</taxon>
        <taxon>Siccirubricoccus</taxon>
    </lineage>
</organism>
<comment type="caution">
    <text evidence="2">The sequence shown here is derived from an EMBL/GenBank/DDBJ whole genome shotgun (WGS) entry which is preliminary data.</text>
</comment>
<dbReference type="AlphaFoldDB" id="A0A9X0UHH3"/>
<gene>
    <name evidence="2" type="ORF">H7965_12860</name>
</gene>
<feature type="signal peptide" evidence="1">
    <location>
        <begin position="1"/>
        <end position="24"/>
    </location>
</feature>
<name>A0A9X0UHH3_9PROT</name>
<evidence type="ECO:0000256" key="1">
    <source>
        <dbReference type="SAM" id="SignalP"/>
    </source>
</evidence>
<evidence type="ECO:0000313" key="3">
    <source>
        <dbReference type="Proteomes" id="UP000600101"/>
    </source>
</evidence>
<protein>
    <submittedName>
        <fullName evidence="2">Uncharacterized protein</fullName>
    </submittedName>
</protein>
<evidence type="ECO:0000313" key="2">
    <source>
        <dbReference type="EMBL" id="MBC4016210.1"/>
    </source>
</evidence>
<reference evidence="2" key="1">
    <citation type="submission" date="2020-08" db="EMBL/GenBank/DDBJ databases">
        <authorList>
            <person name="Hu Y."/>
            <person name="Nguyen S.V."/>
            <person name="Li F."/>
            <person name="Fanning S."/>
        </authorList>
    </citation>
    <scope>NUCLEOTIDE SEQUENCE</scope>
    <source>
        <strain evidence="2">SYSU D8009</strain>
    </source>
</reference>
<proteinExistence type="predicted"/>
<keyword evidence="1" id="KW-0732">Signal</keyword>
<accession>A0A9X0UHH3</accession>
<dbReference type="RefSeq" id="WP_186770981.1">
    <property type="nucleotide sequence ID" value="NZ_JACOMF010000013.1"/>
</dbReference>
<keyword evidence="3" id="KW-1185">Reference proteome</keyword>
<dbReference type="EMBL" id="JACOMF010000013">
    <property type="protein sequence ID" value="MBC4016210.1"/>
    <property type="molecule type" value="Genomic_DNA"/>
</dbReference>